<accession>A0A075GGR2</accession>
<name>A0A075GGR2_9EURY</name>
<gene>
    <name evidence="4" type="primary">mtaP</name>
</gene>
<keyword evidence="1 4" id="KW-0328">Glycosyltransferase</keyword>
<dbReference type="EC" id="2.4.2.28" evidence="4"/>
<dbReference type="GO" id="GO:0019509">
    <property type="term" value="P:L-methionine salvage from methylthioadenosine"/>
    <property type="evidence" value="ECO:0007669"/>
    <property type="project" value="TreeGrafter"/>
</dbReference>
<dbReference type="EMBL" id="KF900669">
    <property type="protein sequence ID" value="AIF03079.1"/>
    <property type="molecule type" value="Genomic_DNA"/>
</dbReference>
<dbReference type="GO" id="GO:0017061">
    <property type="term" value="F:S-methyl-5-thioadenosine phosphorylase activity"/>
    <property type="evidence" value="ECO:0007669"/>
    <property type="project" value="UniProtKB-EC"/>
</dbReference>
<dbReference type="GO" id="GO:0005829">
    <property type="term" value="C:cytosol"/>
    <property type="evidence" value="ECO:0007669"/>
    <property type="project" value="TreeGrafter"/>
</dbReference>
<dbReference type="InterPro" id="IPR010044">
    <property type="entry name" value="MTAP"/>
</dbReference>
<dbReference type="PANTHER" id="PTHR42679">
    <property type="entry name" value="S-METHYL-5'-THIOADENOSINE PHOSPHORYLASE"/>
    <property type="match status" value="1"/>
</dbReference>
<feature type="domain" description="Nucleoside phosphorylase" evidence="3">
    <location>
        <begin position="57"/>
        <end position="255"/>
    </location>
</feature>
<dbReference type="Pfam" id="PF01048">
    <property type="entry name" value="PNP_UDP_1"/>
    <property type="match status" value="1"/>
</dbReference>
<evidence type="ECO:0000256" key="1">
    <source>
        <dbReference type="ARBA" id="ARBA00022676"/>
    </source>
</evidence>
<dbReference type="InterPro" id="IPR000845">
    <property type="entry name" value="Nucleoside_phosphorylase_d"/>
</dbReference>
<dbReference type="SUPFAM" id="SSF53167">
    <property type="entry name" value="Purine and uridine phosphorylases"/>
    <property type="match status" value="1"/>
</dbReference>
<reference evidence="4" key="1">
    <citation type="journal article" date="2014" name="Genome Biol. Evol.">
        <title>Pangenome evidence for extensive interdomain horizontal transfer affecting lineage core and shell genes in uncultured planktonic thaumarchaeota and euryarchaeota.</title>
        <authorList>
            <person name="Deschamps P."/>
            <person name="Zivanovic Y."/>
            <person name="Moreira D."/>
            <person name="Rodriguez-Valera F."/>
            <person name="Lopez-Garcia P."/>
        </authorList>
    </citation>
    <scope>NUCLEOTIDE SEQUENCE</scope>
</reference>
<proteinExistence type="predicted"/>
<sequence>MKRIAVIGGTGMKQLVADADLGNSGYSISATDSLVAQTDYGDVPLEIMTLNASSESSGVKIFIVHRHHGDGKTTPPHLINYHANVKAAQACNPDVIVSIQSVGAIDPHFPPGIVGMAEHTLDFVSMPVTFSEEDAHHADMTHHYPSDLRDLLRPVLSAQSDEELTLDHVVSHVNGPQFETPAEIEAFARLGATAASMTISPEARLIAETGIPHVGLIASSNWAAGKTPGDANAAIDHDSVEAKAADMRGIIWQCLTTLLAQE</sequence>
<evidence type="ECO:0000313" key="4">
    <source>
        <dbReference type="EMBL" id="AIF03079.1"/>
    </source>
</evidence>
<evidence type="ECO:0000256" key="2">
    <source>
        <dbReference type="ARBA" id="ARBA00022679"/>
    </source>
</evidence>
<dbReference type="InterPro" id="IPR035994">
    <property type="entry name" value="Nucleoside_phosphorylase_sf"/>
</dbReference>
<dbReference type="Gene3D" id="3.40.50.1580">
    <property type="entry name" value="Nucleoside phosphorylase domain"/>
    <property type="match status" value="1"/>
</dbReference>
<dbReference type="PANTHER" id="PTHR42679:SF2">
    <property type="entry name" value="S-METHYL-5'-THIOADENOSINE PHOSPHORYLASE"/>
    <property type="match status" value="1"/>
</dbReference>
<keyword evidence="2 4" id="KW-0808">Transferase</keyword>
<dbReference type="GO" id="GO:0009116">
    <property type="term" value="P:nucleoside metabolic process"/>
    <property type="evidence" value="ECO:0007669"/>
    <property type="project" value="InterPro"/>
</dbReference>
<protein>
    <submittedName>
        <fullName evidence="4">S-methyl-5'-thioadenosine phosphorylase (MtaP)</fullName>
        <ecNumber evidence="4">2.4.2.28</ecNumber>
    </submittedName>
</protein>
<evidence type="ECO:0000259" key="3">
    <source>
        <dbReference type="Pfam" id="PF01048"/>
    </source>
</evidence>
<organism evidence="4">
    <name type="scientific">uncultured marine group II/III euryarchaeote KM3_161_B06</name>
    <dbReference type="NCBI Taxonomy" id="1457913"/>
    <lineage>
        <taxon>Archaea</taxon>
        <taxon>Methanobacteriati</taxon>
        <taxon>Methanobacteriota</taxon>
        <taxon>environmental samples</taxon>
    </lineage>
</organism>
<dbReference type="AlphaFoldDB" id="A0A075GGR2"/>